<feature type="transmembrane region" description="Helical" evidence="4">
    <location>
        <begin position="167"/>
        <end position="187"/>
    </location>
</feature>
<keyword evidence="2 4" id="KW-1133">Transmembrane helix</keyword>
<feature type="transmembrane region" description="Helical" evidence="4">
    <location>
        <begin position="103"/>
        <end position="124"/>
    </location>
</feature>
<keyword evidence="1 4" id="KW-0812">Transmembrane</keyword>
<feature type="transmembrane region" description="Helical" evidence="4">
    <location>
        <begin position="75"/>
        <end position="97"/>
    </location>
</feature>
<dbReference type="PANTHER" id="PTHR11360:SF290">
    <property type="entry name" value="MONOCARBOXYLATE MFS PERMEASE"/>
    <property type="match status" value="1"/>
</dbReference>
<feature type="transmembrane region" description="Helical" evidence="4">
    <location>
        <begin position="254"/>
        <end position="271"/>
    </location>
</feature>
<evidence type="ECO:0000256" key="4">
    <source>
        <dbReference type="SAM" id="Phobius"/>
    </source>
</evidence>
<evidence type="ECO:0000256" key="1">
    <source>
        <dbReference type="ARBA" id="ARBA00022692"/>
    </source>
</evidence>
<dbReference type="InterPro" id="IPR011701">
    <property type="entry name" value="MFS"/>
</dbReference>
<accession>A0A4S3MDA0</accession>
<dbReference type="AlphaFoldDB" id="A0A4S3MDA0"/>
<reference evidence="6 7" key="1">
    <citation type="submission" date="2019-04" db="EMBL/GenBank/DDBJ databases">
        <title>Draft genome sequence of Youngimonas vesicularis.</title>
        <authorList>
            <person name="Hameed A."/>
        </authorList>
    </citation>
    <scope>NUCLEOTIDE SEQUENCE [LARGE SCALE GENOMIC DNA]</scope>
    <source>
        <strain evidence="6 7">CC-AMW-E</strain>
    </source>
</reference>
<feature type="transmembrane region" description="Helical" evidence="4">
    <location>
        <begin position="283"/>
        <end position="301"/>
    </location>
</feature>
<evidence type="ECO:0000259" key="5">
    <source>
        <dbReference type="PROSITE" id="PS50850"/>
    </source>
</evidence>
<feature type="transmembrane region" description="Helical" evidence="4">
    <location>
        <begin position="372"/>
        <end position="392"/>
    </location>
</feature>
<dbReference type="RefSeq" id="WP_136337604.1">
    <property type="nucleotide sequence ID" value="NZ_SSMD01000001.1"/>
</dbReference>
<feature type="transmembrane region" description="Helical" evidence="4">
    <location>
        <begin position="340"/>
        <end position="360"/>
    </location>
</feature>
<feature type="transmembrane region" description="Helical" evidence="4">
    <location>
        <begin position="136"/>
        <end position="155"/>
    </location>
</feature>
<evidence type="ECO:0000256" key="2">
    <source>
        <dbReference type="ARBA" id="ARBA00022989"/>
    </source>
</evidence>
<gene>
    <name evidence="6" type="ORF">E7681_02125</name>
</gene>
<protein>
    <submittedName>
        <fullName evidence="6">MFS transporter</fullName>
    </submittedName>
</protein>
<feature type="transmembrane region" description="Helical" evidence="4">
    <location>
        <begin position="307"/>
        <end position="328"/>
    </location>
</feature>
<name>A0A4S3MDA0_9RHOB</name>
<dbReference type="EMBL" id="SSMD01000001">
    <property type="protein sequence ID" value="THD76660.1"/>
    <property type="molecule type" value="Genomic_DNA"/>
</dbReference>
<evidence type="ECO:0000313" key="6">
    <source>
        <dbReference type="EMBL" id="THD76660.1"/>
    </source>
</evidence>
<dbReference type="OrthoDB" id="9796632at2"/>
<proteinExistence type="predicted"/>
<evidence type="ECO:0000313" key="7">
    <source>
        <dbReference type="Proteomes" id="UP000306113"/>
    </source>
</evidence>
<feature type="transmembrane region" description="Helical" evidence="4">
    <location>
        <begin position="215"/>
        <end position="234"/>
    </location>
</feature>
<feature type="domain" description="Major facilitator superfamily (MFS) profile" evidence="5">
    <location>
        <begin position="14"/>
        <end position="396"/>
    </location>
</feature>
<dbReference type="InterPro" id="IPR036259">
    <property type="entry name" value="MFS_trans_sf"/>
</dbReference>
<feature type="transmembrane region" description="Helical" evidence="4">
    <location>
        <begin position="51"/>
        <end position="68"/>
    </location>
</feature>
<dbReference type="CDD" id="cd17355">
    <property type="entry name" value="MFS_YcxA_like"/>
    <property type="match status" value="1"/>
</dbReference>
<evidence type="ECO:0000256" key="3">
    <source>
        <dbReference type="ARBA" id="ARBA00023136"/>
    </source>
</evidence>
<keyword evidence="7" id="KW-1185">Reference proteome</keyword>
<dbReference type="PROSITE" id="PS50850">
    <property type="entry name" value="MFS"/>
    <property type="match status" value="1"/>
</dbReference>
<dbReference type="Proteomes" id="UP000306113">
    <property type="component" value="Unassembled WGS sequence"/>
</dbReference>
<dbReference type="InterPro" id="IPR050327">
    <property type="entry name" value="Proton-linked_MCT"/>
</dbReference>
<dbReference type="GO" id="GO:0022857">
    <property type="term" value="F:transmembrane transporter activity"/>
    <property type="evidence" value="ECO:0007669"/>
    <property type="project" value="InterPro"/>
</dbReference>
<comment type="caution">
    <text evidence="6">The sequence shown here is derived from an EMBL/GenBank/DDBJ whole genome shotgun (WGS) entry which is preliminary data.</text>
</comment>
<organism evidence="6 7">
    <name type="scientific">Thalassobius vesicularis</name>
    <dbReference type="NCBI Taxonomy" id="1294297"/>
    <lineage>
        <taxon>Bacteria</taxon>
        <taxon>Pseudomonadati</taxon>
        <taxon>Pseudomonadota</taxon>
        <taxon>Alphaproteobacteria</taxon>
        <taxon>Rhodobacterales</taxon>
        <taxon>Roseobacteraceae</taxon>
        <taxon>Thalassovita</taxon>
    </lineage>
</organism>
<dbReference type="SUPFAM" id="SSF103473">
    <property type="entry name" value="MFS general substrate transporter"/>
    <property type="match status" value="1"/>
</dbReference>
<dbReference type="InterPro" id="IPR020846">
    <property type="entry name" value="MFS_dom"/>
</dbReference>
<sequence length="409" mass="43178">MGADILDSRYAWLRLGVSLLIGMIGNIGMWVVIVVMPAVQAEFGLERAAASYPYTMTMMGFALGNFAIGRIVDRFGITVALSGAAVMIGASFAAAAISPTVLILTALHFFVGFGTAASFGPLIADVSLWFLKRRGIAVAIAASGNYLSGAIWPVLLAGVQATMGWRGVYMVLAVIVVGAVVPLSLFLRRRVPLEATAHSDAISGQRARSAGFKPATLAWLLGIAGIGCCMAMSMPQVHIVSFCVDLGYGPAVGSQMLSLMLLGGVVSRLISGMLSDRLGGVKTLLIGSTLQCLALFLYLPFDGLVSLYVVSAIFGLSQGGIVPSYAVIVREYMPAKEAGARVGFVMMATILGMALGGWMSGWIYDVTGSYQMAFWNGIVWNFLNIGIMLLILTRSRPRLPRPASGTVTP</sequence>
<dbReference type="Pfam" id="PF07690">
    <property type="entry name" value="MFS_1"/>
    <property type="match status" value="1"/>
</dbReference>
<keyword evidence="3 4" id="KW-0472">Membrane</keyword>
<dbReference type="Gene3D" id="1.20.1250.20">
    <property type="entry name" value="MFS general substrate transporter like domains"/>
    <property type="match status" value="2"/>
</dbReference>
<feature type="transmembrane region" description="Helical" evidence="4">
    <location>
        <begin position="12"/>
        <end position="39"/>
    </location>
</feature>
<dbReference type="PANTHER" id="PTHR11360">
    <property type="entry name" value="MONOCARBOXYLATE TRANSPORTER"/>
    <property type="match status" value="1"/>
</dbReference>